<dbReference type="Pfam" id="PF20206">
    <property type="entry name" value="Tra1_ring"/>
    <property type="match status" value="2"/>
</dbReference>
<name>A0AAD5H3K9_9CHLO</name>
<dbReference type="GO" id="GO:0006281">
    <property type="term" value="P:DNA repair"/>
    <property type="evidence" value="ECO:0007669"/>
    <property type="project" value="TreeGrafter"/>
</dbReference>
<dbReference type="GO" id="GO:0000124">
    <property type="term" value="C:SAGA complex"/>
    <property type="evidence" value="ECO:0007669"/>
    <property type="project" value="TreeGrafter"/>
</dbReference>
<sequence>MSACHSILESDTEENGMQSQRILFEVHKTYKQALEEQSKPFFAWLEKLYTNLPHTYVTTLEACDTEETLLANNSFKLASEVALMIVFLFQCYPRRLQETSERLLPLMVKVASIPGPCLADVPAQKMSTYNDFRMAQIKSLAFLTVIARSQNLQALMQPHKDSICTAIVRVMQTVPDVVSTRKELLIALRNILPTPFRTGLLDKMDVLLDEQVLLGKSRTCIEGLRPLAYSTLAELVASCKSELNYEQLTAVVQIFTRIAHDCTIPAALQSTSLRLLYNLIETIFQRRADIRTSEQYRALLSTVLECFVRKLGSLRTQVPSIIREMEASKISGAADKQGLLYDAAQMGSTMLSFPVKMWSVRAGDVRVVSRLLTFGLPALAFYEAIPHPSVDMREQFADLFTVLQDGRDFADVVSPKLPFMFDMAASNRFYFHVIRHLVEGEAAARSGVNRYMTALLLQFIVSEKKLEAVQASCWVLQGLRAQQLAQVGIPLAERVLLPHILDITKDLYAGLSWGGAARQACMRLLRSMFYNMAMGKFLDVQAAFGASGLHAKLVDASLDLLHGPSATATLEELAAELCLLAPARLEHLIPPMPRMMHAVLRALRGSDQSVAVALKVLDLWVDSFNPEFIERSMAGVIRDLMLALWAHIQPHPNPHGTKVAEIMGKLGGRSRQWLLDGLVNDYKPIPEYGLRVILAFSPRTSFLVPLDRCVQFAAAAIKSGNSEHQRENAIRLVHVCLGTLMKAGLPRPASMESSVALSAVQEALFTAADTAPLDAGSAGWSSQLGVKTRKQHTAEQQMLVMLLVTSMASASLTAAQDFAHSTCRHFALLLASGWGRLPSPPLPPSSKYTSYPVLDGVPAHVGALRHLDPHSILEAFQEGFVLMDSDQRGAVLGCMSVFLETLDVVTSAQQGFIELGHATVAEHGAARDQYGALVSDLAARAVHCCYGEHWAARVGGAAALSRLVPRLPADALPRLAPLVAKAVFAVLRTLPEQSSEEQELSSVLYAVLQRCTELDGDFIPQAQDAANHAHSVAFILRTCSESLSLRPEPVLYIADACAIMEMNDAAISTSASFRGAPVRTEAIVRLRTACLQVLSAAIGWKAFREADSTPATSDATTASTEAVAEGAVKLGKLREKLLKVLIMELGSMHDVTAEVAKAGVLLALEHNMLPKSILQEALRPILTDLAFYNRIHLRLLRHLHRLLDLLSGQFNVTLGDKLAEHLKKWIDVANVLQPPQPVAWTPGTEWEVAAGMLDIFHKLPGGAKKFLETQGERPGIVVLTIGLEESLPKLPGAVLPSKLWSPYRLPLIRFLNQYPTESVAYFLESPSRLAKDAYFSRLLDIVRRPEGTALLNALSKAPAQLAAVLAGTSEPGPDAEAIAAAQLNCVHLIHTMAKLLPAWLPEPLFSAALHRWRSAEFQSRLATATSQPLPQRLESKWLAKIMLIYIERHHDAFAALFDLMAVFSGPMAVDFTFVKTFVIEIVANHFTAQEKQQLLKHWLEIYRSKQLDQEHTVSVLRHLINPLMTWIVSHGELEVLSPDVVQGLVSDVFQNPETDGPSEQIQLELVQLCTTLIQHAHSLFHEHRKELIQFGWQVLNRM</sequence>
<dbReference type="GO" id="GO:0035267">
    <property type="term" value="C:NuA4 histone acetyltransferase complex"/>
    <property type="evidence" value="ECO:0007669"/>
    <property type="project" value="TreeGrafter"/>
</dbReference>
<dbReference type="Pfam" id="PF20175">
    <property type="entry name" value="Tra1_central"/>
    <property type="match status" value="2"/>
</dbReference>
<dbReference type="InterPro" id="IPR050517">
    <property type="entry name" value="DDR_Repair_Kinase"/>
</dbReference>
<evidence type="ECO:0000313" key="2">
    <source>
        <dbReference type="Proteomes" id="UP001205105"/>
    </source>
</evidence>
<reference evidence="1" key="1">
    <citation type="submission" date="2020-11" db="EMBL/GenBank/DDBJ databases">
        <title>Chlorella ohadii genome sequencing and assembly.</title>
        <authorList>
            <person name="Murik O."/>
            <person name="Treves H."/>
            <person name="Kedem I."/>
            <person name="Shotland Y."/>
            <person name="Kaplan A."/>
        </authorList>
    </citation>
    <scope>NUCLEOTIDE SEQUENCE</scope>
    <source>
        <strain evidence="1">1</strain>
    </source>
</reference>
<protein>
    <submittedName>
        <fullName evidence="1">Uncharacterized protein</fullName>
    </submittedName>
</protein>
<dbReference type="Proteomes" id="UP001205105">
    <property type="component" value="Unassembled WGS sequence"/>
</dbReference>
<comment type="caution">
    <text evidence="1">The sequence shown here is derived from an EMBL/GenBank/DDBJ whole genome shotgun (WGS) entry which is preliminary data.</text>
</comment>
<proteinExistence type="predicted"/>
<gene>
    <name evidence="1" type="ORF">COHA_008078</name>
</gene>
<dbReference type="SUPFAM" id="SSF48371">
    <property type="entry name" value="ARM repeat"/>
    <property type="match status" value="1"/>
</dbReference>
<dbReference type="InterPro" id="IPR046805">
    <property type="entry name" value="Tra1_ring"/>
</dbReference>
<dbReference type="PANTHER" id="PTHR11139:SF1">
    <property type="entry name" value="TRANSFORMATION_TRANSCRIPTION DOMAIN-ASSOCIATED PROTEIN"/>
    <property type="match status" value="1"/>
</dbReference>
<dbReference type="GO" id="GO:0006355">
    <property type="term" value="P:regulation of DNA-templated transcription"/>
    <property type="evidence" value="ECO:0007669"/>
    <property type="project" value="TreeGrafter"/>
</dbReference>
<dbReference type="InterPro" id="IPR046807">
    <property type="entry name" value="Tra1_central"/>
</dbReference>
<evidence type="ECO:0000313" key="1">
    <source>
        <dbReference type="EMBL" id="KAI7838147.1"/>
    </source>
</evidence>
<keyword evidence="2" id="KW-1185">Reference proteome</keyword>
<accession>A0AAD5H3K9</accession>
<dbReference type="GO" id="GO:0005634">
    <property type="term" value="C:nucleus"/>
    <property type="evidence" value="ECO:0007669"/>
    <property type="project" value="TreeGrafter"/>
</dbReference>
<organism evidence="1 2">
    <name type="scientific">Chlorella ohadii</name>
    <dbReference type="NCBI Taxonomy" id="2649997"/>
    <lineage>
        <taxon>Eukaryota</taxon>
        <taxon>Viridiplantae</taxon>
        <taxon>Chlorophyta</taxon>
        <taxon>core chlorophytes</taxon>
        <taxon>Trebouxiophyceae</taxon>
        <taxon>Chlorellales</taxon>
        <taxon>Chlorellaceae</taxon>
        <taxon>Chlorella clade</taxon>
        <taxon>Chlorella</taxon>
    </lineage>
</organism>
<dbReference type="InterPro" id="IPR016024">
    <property type="entry name" value="ARM-type_fold"/>
</dbReference>
<dbReference type="EMBL" id="JADXDR010000135">
    <property type="protein sequence ID" value="KAI7838147.1"/>
    <property type="molecule type" value="Genomic_DNA"/>
</dbReference>
<dbReference type="PANTHER" id="PTHR11139">
    <property type="entry name" value="ATAXIA TELANGIECTASIA MUTATED ATM -RELATED"/>
    <property type="match status" value="1"/>
</dbReference>